<reference evidence="2 3" key="1">
    <citation type="submission" date="2019-07" db="EMBL/GenBank/DDBJ databases">
        <title>Genomes of sea-ice associated Colwellia species.</title>
        <authorList>
            <person name="Bowman J.P."/>
        </authorList>
    </citation>
    <scope>NUCLEOTIDE SEQUENCE [LARGE SCALE GENOMIC DNA]</scope>
    <source>
        <strain evidence="2 3">ACAM 459</strain>
    </source>
</reference>
<keyword evidence="1" id="KW-1133">Transmembrane helix</keyword>
<proteinExistence type="predicted"/>
<dbReference type="AlphaFoldDB" id="A0A5C6QG31"/>
<keyword evidence="3" id="KW-1185">Reference proteome</keyword>
<name>A0A5C6QG31_9GAMM</name>
<sequence length="87" mass="9538">MKFLALMAQSLLWLTVAASPTLAGLILGFILSMQAGDLYSLTVPLCGFVGFMIGGLWAERIRKTIGLSSFLGRLMGMRELRDSDKNR</sequence>
<evidence type="ECO:0000313" key="2">
    <source>
        <dbReference type="EMBL" id="TWX67751.1"/>
    </source>
</evidence>
<evidence type="ECO:0000256" key="1">
    <source>
        <dbReference type="SAM" id="Phobius"/>
    </source>
</evidence>
<accession>A0A5C6QG31</accession>
<dbReference type="RefSeq" id="WP_146787441.1">
    <property type="nucleotide sequence ID" value="NZ_VOLT01000005.1"/>
</dbReference>
<comment type="caution">
    <text evidence="2">The sequence shown here is derived from an EMBL/GenBank/DDBJ whole genome shotgun (WGS) entry which is preliminary data.</text>
</comment>
<dbReference type="EMBL" id="VOLT01000005">
    <property type="protein sequence ID" value="TWX67751.1"/>
    <property type="molecule type" value="Genomic_DNA"/>
</dbReference>
<protein>
    <submittedName>
        <fullName evidence="2">Uncharacterized protein</fullName>
    </submittedName>
</protein>
<gene>
    <name evidence="2" type="ORF">ESZ36_10545</name>
</gene>
<evidence type="ECO:0000313" key="3">
    <source>
        <dbReference type="Proteomes" id="UP000321822"/>
    </source>
</evidence>
<dbReference type="Proteomes" id="UP000321822">
    <property type="component" value="Unassembled WGS sequence"/>
</dbReference>
<organism evidence="2 3">
    <name type="scientific">Colwellia demingiae</name>
    <dbReference type="NCBI Taxonomy" id="89401"/>
    <lineage>
        <taxon>Bacteria</taxon>
        <taxon>Pseudomonadati</taxon>
        <taxon>Pseudomonadota</taxon>
        <taxon>Gammaproteobacteria</taxon>
        <taxon>Alteromonadales</taxon>
        <taxon>Colwelliaceae</taxon>
        <taxon>Colwellia</taxon>
    </lineage>
</organism>
<keyword evidence="1" id="KW-0812">Transmembrane</keyword>
<keyword evidence="1" id="KW-0472">Membrane</keyword>
<dbReference type="OrthoDB" id="5828963at2"/>
<feature type="transmembrane region" description="Helical" evidence="1">
    <location>
        <begin position="39"/>
        <end position="58"/>
    </location>
</feature>